<evidence type="ECO:0000313" key="1">
    <source>
        <dbReference type="EMBL" id="MCM1990262.1"/>
    </source>
</evidence>
<reference evidence="1" key="2">
    <citation type="submission" date="2021-04" db="EMBL/GenBank/DDBJ databases">
        <authorList>
            <person name="Dong X."/>
        </authorList>
    </citation>
    <scope>NUCLEOTIDE SEQUENCE</scope>
    <source>
        <strain evidence="1">ZWT</strain>
    </source>
</reference>
<proteinExistence type="predicted"/>
<evidence type="ECO:0000313" key="2">
    <source>
        <dbReference type="Proteomes" id="UP001056429"/>
    </source>
</evidence>
<protein>
    <submittedName>
        <fullName evidence="1">Uncharacterized protein</fullName>
    </submittedName>
</protein>
<name>A0A9J6P245_9CLOT</name>
<dbReference type="Proteomes" id="UP001056429">
    <property type="component" value="Unassembled WGS sequence"/>
</dbReference>
<comment type="caution">
    <text evidence="1">The sequence shown here is derived from an EMBL/GenBank/DDBJ whole genome shotgun (WGS) entry which is preliminary data.</text>
</comment>
<organism evidence="1 2">
    <name type="scientific">Oceanirhabdus seepicola</name>
    <dbReference type="NCBI Taxonomy" id="2828781"/>
    <lineage>
        <taxon>Bacteria</taxon>
        <taxon>Bacillati</taxon>
        <taxon>Bacillota</taxon>
        <taxon>Clostridia</taxon>
        <taxon>Eubacteriales</taxon>
        <taxon>Clostridiaceae</taxon>
        <taxon>Oceanirhabdus</taxon>
    </lineage>
</organism>
<dbReference type="RefSeq" id="WP_250859300.1">
    <property type="nucleotide sequence ID" value="NZ_JAGSOJ010000002.1"/>
</dbReference>
<sequence length="625" mass="64711">MDDETISIESEKAEALTVKKPTIEKKAAAALELELLNQYGEEMTLNRADFTITAYNTTATTAVPVAGAKFELDLSNATFEKDNKVVVTIVHNRTGLSVIETLTIVDEAINNQFEFGNVIIPEEQTKIYAGDTNVEVEYVLVDQYGNKIELAANQGPAATIDGVTFVSTDTTVVDPATFATDADGKLTFTAGSKGTATITALVAATGSVSTVAIDVVDSEAVSSFTASAPASLVVASEDVVIPFVAIDQFGAQIKAKDVSVADRAKVTFSTSNNAVISASDFSFNADGELVLNATGAGSATIYVYFDGALQNSISFSVEEAAVATRITAVKDIPALFEADTTAVKVIDKDNLTVVDQYNREMTLTSETVDIVAKDGTANIITIDGASFTVGGGDEDVQFAGTSTAGSEVFTISINGVTGSGIDVTIGTVKTENIVSYELEAVENLYGKAGHDKDSAYATTLVLEGKTSAGKVVALKPGKITNVTSTNAVIGTDVTGNVGKIFATDEATAKVAVWSGAEKLAEIDVEAITDAPMAKTNKFSEESVTVAQNIAAVDANTAISSLLTIEDQYGVDITATAGGMWTSSDSSLVSVDASGNTVSSATETGTATIGYVTSNGLVVTINVTVE</sequence>
<gene>
    <name evidence="1" type="ORF">KDK92_11000</name>
</gene>
<dbReference type="AlphaFoldDB" id="A0A9J6P245"/>
<keyword evidence="2" id="KW-1185">Reference proteome</keyword>
<reference evidence="1" key="1">
    <citation type="journal article" date="2021" name="mSystems">
        <title>Bacteria and Archaea Synergistically Convert Glycine Betaine to Biogenic Methane in the Formosa Cold Seep of the South China Sea.</title>
        <authorList>
            <person name="Li L."/>
            <person name="Zhang W."/>
            <person name="Zhang S."/>
            <person name="Song L."/>
            <person name="Sun Q."/>
            <person name="Zhang H."/>
            <person name="Xiang H."/>
            <person name="Dong X."/>
        </authorList>
    </citation>
    <scope>NUCLEOTIDE SEQUENCE</scope>
    <source>
        <strain evidence="1">ZWT</strain>
    </source>
</reference>
<dbReference type="EMBL" id="JAGSOJ010000002">
    <property type="protein sequence ID" value="MCM1990262.1"/>
    <property type="molecule type" value="Genomic_DNA"/>
</dbReference>
<accession>A0A9J6P245</accession>